<dbReference type="EMBL" id="KQ976738">
    <property type="protein sequence ID" value="KYM75723.1"/>
    <property type="molecule type" value="Genomic_DNA"/>
</dbReference>
<feature type="transmembrane region" description="Helical" evidence="1">
    <location>
        <begin position="72"/>
        <end position="90"/>
    </location>
</feature>
<keyword evidence="1" id="KW-0472">Membrane</keyword>
<keyword evidence="3" id="KW-1185">Reference proteome</keyword>
<organism evidence="2 3">
    <name type="scientific">Atta colombica</name>
    <dbReference type="NCBI Taxonomy" id="520822"/>
    <lineage>
        <taxon>Eukaryota</taxon>
        <taxon>Metazoa</taxon>
        <taxon>Ecdysozoa</taxon>
        <taxon>Arthropoda</taxon>
        <taxon>Hexapoda</taxon>
        <taxon>Insecta</taxon>
        <taxon>Pterygota</taxon>
        <taxon>Neoptera</taxon>
        <taxon>Endopterygota</taxon>
        <taxon>Hymenoptera</taxon>
        <taxon>Apocrita</taxon>
        <taxon>Aculeata</taxon>
        <taxon>Formicoidea</taxon>
        <taxon>Formicidae</taxon>
        <taxon>Myrmicinae</taxon>
        <taxon>Atta</taxon>
    </lineage>
</organism>
<dbReference type="Proteomes" id="UP000078540">
    <property type="component" value="Unassembled WGS sequence"/>
</dbReference>
<sequence>MIPLNPEKPGKAEGGDLEALCQKLEEKRGEKCGRNRDCNAGLIGEPPLIGSGKFQITWTADKTGLYRDWNQANQIITVVVVVFVFIVVSLSS</sequence>
<evidence type="ECO:0000313" key="2">
    <source>
        <dbReference type="EMBL" id="KYM75723.1"/>
    </source>
</evidence>
<name>A0A195AU15_9HYME</name>
<protein>
    <submittedName>
        <fullName evidence="2">Uncharacterized protein</fullName>
    </submittedName>
</protein>
<evidence type="ECO:0000256" key="1">
    <source>
        <dbReference type="SAM" id="Phobius"/>
    </source>
</evidence>
<reference evidence="2 3" key="1">
    <citation type="submission" date="2015-09" db="EMBL/GenBank/DDBJ databases">
        <title>Atta colombica WGS genome.</title>
        <authorList>
            <person name="Nygaard S."/>
            <person name="Hu H."/>
            <person name="Boomsma J."/>
            <person name="Zhang G."/>
        </authorList>
    </citation>
    <scope>NUCLEOTIDE SEQUENCE [LARGE SCALE GENOMIC DNA]</scope>
    <source>
        <strain evidence="2">Treedump-2</strain>
        <tissue evidence="2">Whole body</tissue>
    </source>
</reference>
<accession>A0A195AU15</accession>
<keyword evidence="1" id="KW-1133">Transmembrane helix</keyword>
<keyword evidence="1" id="KW-0812">Transmembrane</keyword>
<evidence type="ECO:0000313" key="3">
    <source>
        <dbReference type="Proteomes" id="UP000078540"/>
    </source>
</evidence>
<proteinExistence type="predicted"/>
<dbReference type="AlphaFoldDB" id="A0A195AU15"/>
<gene>
    <name evidence="2" type="ORF">ALC53_13786</name>
</gene>